<feature type="non-terminal residue" evidence="2">
    <location>
        <position position="92"/>
    </location>
</feature>
<sequence length="92" mass="10252">SCGAQQGVQPEEGPWQLRGRVHQVVLRQQDQRVQAVRVRRLRWQRQPLRHRGQVQGGVRPSPQDDQRIGAAAAEPASLTAAAIRLDTIKTAC</sequence>
<feature type="non-terminal residue" evidence="2">
    <location>
        <position position="1"/>
    </location>
</feature>
<organism evidence="2">
    <name type="scientific">Amblyomma aureolatum</name>
    <dbReference type="NCBI Taxonomy" id="187763"/>
    <lineage>
        <taxon>Eukaryota</taxon>
        <taxon>Metazoa</taxon>
        <taxon>Ecdysozoa</taxon>
        <taxon>Arthropoda</taxon>
        <taxon>Chelicerata</taxon>
        <taxon>Arachnida</taxon>
        <taxon>Acari</taxon>
        <taxon>Parasitiformes</taxon>
        <taxon>Ixodida</taxon>
        <taxon>Ixodoidea</taxon>
        <taxon>Ixodidae</taxon>
        <taxon>Amblyomminae</taxon>
        <taxon>Amblyomma</taxon>
    </lineage>
</organism>
<dbReference type="AlphaFoldDB" id="A0A1E1WXW8"/>
<reference evidence="2" key="1">
    <citation type="journal article" date="2017" name="Front. Cell. Infect. Microbiol.">
        <title>The Distinct Transcriptional Response of the Midgut of Amblyomma sculptum and Amblyomma aureolatum Ticks to Rickettsia rickettsii Correlates to Their Differences in Susceptibility to Infection.</title>
        <authorList>
            <person name="Martins L.A."/>
            <person name="Galletti M.F.B.M."/>
            <person name="Ribeiro J.M."/>
            <person name="Fujita A."/>
            <person name="Costa F.B."/>
            <person name="Labruna M.B."/>
            <person name="Daffre S."/>
            <person name="Fogaca A.C."/>
        </authorList>
    </citation>
    <scope>NUCLEOTIDE SEQUENCE</scope>
</reference>
<evidence type="ECO:0000256" key="1">
    <source>
        <dbReference type="SAM" id="MobiDB-lite"/>
    </source>
</evidence>
<protein>
    <submittedName>
        <fullName evidence="2">Uncharacterized protein</fullName>
    </submittedName>
</protein>
<feature type="region of interest" description="Disordered" evidence="1">
    <location>
        <begin position="49"/>
        <end position="73"/>
    </location>
</feature>
<evidence type="ECO:0000313" key="2">
    <source>
        <dbReference type="EMBL" id="JAT91883.1"/>
    </source>
</evidence>
<name>A0A1E1WXW8_9ACAR</name>
<proteinExistence type="evidence at transcript level"/>
<dbReference type="EMBL" id="GFAC01007305">
    <property type="protein sequence ID" value="JAT91883.1"/>
    <property type="molecule type" value="mRNA"/>
</dbReference>
<accession>A0A1E1WXW8</accession>